<proteinExistence type="predicted"/>
<organism evidence="1">
    <name type="scientific">Mustela putorius furo</name>
    <name type="common">European domestic ferret</name>
    <name type="synonym">Mustela furo</name>
    <dbReference type="NCBI Taxonomy" id="9669"/>
    <lineage>
        <taxon>Eukaryota</taxon>
        <taxon>Metazoa</taxon>
        <taxon>Chordata</taxon>
        <taxon>Craniata</taxon>
        <taxon>Vertebrata</taxon>
        <taxon>Euteleostomi</taxon>
        <taxon>Mammalia</taxon>
        <taxon>Eutheria</taxon>
        <taxon>Laurasiatheria</taxon>
        <taxon>Carnivora</taxon>
        <taxon>Caniformia</taxon>
        <taxon>Musteloidea</taxon>
        <taxon>Mustelidae</taxon>
        <taxon>Mustelinae</taxon>
        <taxon>Mustela</taxon>
    </lineage>
</organism>
<dbReference type="EMBL" id="AEYP01044032">
    <property type="status" value="NOT_ANNOTATED_CDS"/>
    <property type="molecule type" value="Genomic_DNA"/>
</dbReference>
<name>M3YJ06_MUSPF</name>
<protein>
    <submittedName>
        <fullName evidence="1">Uncharacterized protein</fullName>
    </submittedName>
</protein>
<sequence>MEQAPRDMQTDTSAQPHSCLCTASSEGNYSEEDLHILYHLTALSQTQTDLQPTLWTSDKPAASYCGSLSRDRNSSAKKMTSFKCLWGLLASGPVPSKGQFQSRIPQVTC</sequence>
<dbReference type="InParanoid" id="M3YJ06"/>
<dbReference type="AlphaFoldDB" id="M3YJ06"/>
<evidence type="ECO:0000313" key="1">
    <source>
        <dbReference type="Ensembl" id="ENSMPUP00000011313.1"/>
    </source>
</evidence>
<accession>M3YJ06</accession>
<dbReference type="Ensembl" id="ENSMPUT00000011501.1">
    <property type="protein sequence ID" value="ENSMPUP00000011313.1"/>
    <property type="gene ID" value="ENSMPUG00000011405.1"/>
</dbReference>
<dbReference type="HOGENOM" id="CLU_2183075_0_0_1"/>
<reference evidence="1" key="1">
    <citation type="submission" date="2024-06" db="UniProtKB">
        <authorList>
            <consortium name="Ensembl"/>
        </authorList>
    </citation>
    <scope>IDENTIFICATION</scope>
</reference>
<dbReference type="EMBL" id="AEYP01044033">
    <property type="status" value="NOT_ANNOTATED_CDS"/>
    <property type="molecule type" value="Genomic_DNA"/>
</dbReference>